<organism evidence="1 2">
    <name type="scientific">Polysphondylium violaceum</name>
    <dbReference type="NCBI Taxonomy" id="133409"/>
    <lineage>
        <taxon>Eukaryota</taxon>
        <taxon>Amoebozoa</taxon>
        <taxon>Evosea</taxon>
        <taxon>Eumycetozoa</taxon>
        <taxon>Dictyostelia</taxon>
        <taxon>Dictyosteliales</taxon>
        <taxon>Dictyosteliaceae</taxon>
        <taxon>Polysphondylium</taxon>
    </lineage>
</organism>
<protein>
    <recommendedName>
        <fullName evidence="3">Ankyrin repeat-containing protein</fullName>
    </recommendedName>
</protein>
<name>A0A8J4PLM7_9MYCE</name>
<keyword evidence="2" id="KW-1185">Reference proteome</keyword>
<accession>A0A8J4PLM7</accession>
<evidence type="ECO:0000313" key="2">
    <source>
        <dbReference type="Proteomes" id="UP000695562"/>
    </source>
</evidence>
<sequence>MNNSILYKLIFNNLFLSKKIFYYLGQRPCVDGFYYKYDDIVDVGWMVRNGHLGLIRDKLRNKNSNVHLYVDMEDLFSIIANKDTELFVGLFEKYKYYALQYYSRTIGRIPFSTTILDGGRRQEDKDLQLRNIQVIQYLFAHGHAIDLEYVKIWNLEIGTVKWLLESGWYKPTGRVFLNATVGLSPYWGAKEAICIDPQVYELKTEWSQEMFHLVLQYMDLPIPTKDAKLIIESNLYYPTPSVFESLLSLFDPDVKKEIFCNKLTYTQAIDQIYRQQQEYSRVTKKLNDRFSLIVDYPDQCDQVYAMWQPFIDNQENSFLALWKRYSHQISVSVDKILFNMNGVDIDIGVFILEVCFYQGNIKVLEFIHDTGYTIDNTNKHGHRNLLNDNFYSMLSKLTSDQDRATILKLSNLQGLGLKTNILMACCRCGHAENYNYYLFLFKDTLHIGPFLLDFLKTALKHKQYHMIKVIGYVGCNNLVFQEFSFKHFLDRVQELVQSTPVEQRDDLYQGLLSIAIKHKDMVSMKYIFQHYRIGSYDLNSVLSELALSPCLSMVDYIHRNQSLCFTNTSTAEFRESFFYKIFELSRININLPLVEYLIVSNCIDIKNRYNMIASNNNNNSSNRRNLYTSCNSNVNKTFKWLEMIYFYFNSDKKKIPKYPNTSFPILVFLIENLNYNRINAFIDILINDDSNQMKLNLLEYIEKNIDKFKSLTSSLSSSSCFQSLFDKIIVEKEHRLTDYKTILSVLVNRYKCNYQHLVNYEHGISSLFVSNK</sequence>
<dbReference type="AlphaFoldDB" id="A0A8J4PLM7"/>
<comment type="caution">
    <text evidence="1">The sequence shown here is derived from an EMBL/GenBank/DDBJ whole genome shotgun (WGS) entry which is preliminary data.</text>
</comment>
<reference evidence="1" key="1">
    <citation type="submission" date="2020-01" db="EMBL/GenBank/DDBJ databases">
        <title>Development of genomics and gene disruption for Polysphondylium violaceum indicates a role for the polyketide synthase stlB in stalk morphogenesis.</title>
        <authorList>
            <person name="Narita B."/>
            <person name="Kawabe Y."/>
            <person name="Kin K."/>
            <person name="Saito T."/>
            <person name="Gibbs R."/>
            <person name="Kuspa A."/>
            <person name="Muzny D."/>
            <person name="Queller D."/>
            <person name="Richards S."/>
            <person name="Strassman J."/>
            <person name="Sucgang R."/>
            <person name="Worley K."/>
            <person name="Schaap P."/>
        </authorList>
    </citation>
    <scope>NUCLEOTIDE SEQUENCE</scope>
    <source>
        <strain evidence="1">QSvi11</strain>
    </source>
</reference>
<gene>
    <name evidence="1" type="ORF">CYY_008473</name>
</gene>
<dbReference type="Proteomes" id="UP000695562">
    <property type="component" value="Unassembled WGS sequence"/>
</dbReference>
<proteinExistence type="predicted"/>
<evidence type="ECO:0008006" key="3">
    <source>
        <dbReference type="Google" id="ProtNLM"/>
    </source>
</evidence>
<dbReference type="EMBL" id="AJWJ01000525">
    <property type="protein sequence ID" value="KAF2070212.1"/>
    <property type="molecule type" value="Genomic_DNA"/>
</dbReference>
<evidence type="ECO:0000313" key="1">
    <source>
        <dbReference type="EMBL" id="KAF2070212.1"/>
    </source>
</evidence>